<evidence type="ECO:0000313" key="2">
    <source>
        <dbReference type="EMBL" id="MBB0232815.1"/>
    </source>
</evidence>
<reference evidence="3" key="1">
    <citation type="submission" date="2019-10" db="EMBL/GenBank/DDBJ databases">
        <title>Streptomyces sp. nov., a novel actinobacterium isolated from alkaline environment.</title>
        <authorList>
            <person name="Golinska P."/>
        </authorList>
    </citation>
    <scope>NUCLEOTIDE SEQUENCE [LARGE SCALE GENOMIC DNA]</scope>
    <source>
        <strain evidence="3">DSM 42108</strain>
    </source>
</reference>
<organism evidence="2 3">
    <name type="scientific">Streptomyces calidiresistens</name>
    <dbReference type="NCBI Taxonomy" id="1485586"/>
    <lineage>
        <taxon>Bacteria</taxon>
        <taxon>Bacillati</taxon>
        <taxon>Actinomycetota</taxon>
        <taxon>Actinomycetes</taxon>
        <taxon>Kitasatosporales</taxon>
        <taxon>Streptomycetaceae</taxon>
        <taxon>Streptomyces</taxon>
    </lineage>
</organism>
<accession>A0A7W3T8B0</accession>
<proteinExistence type="predicted"/>
<keyword evidence="3" id="KW-1185">Reference proteome</keyword>
<dbReference type="AlphaFoldDB" id="A0A7W3T8B0"/>
<dbReference type="EMBL" id="VKHS01001200">
    <property type="protein sequence ID" value="MBB0232815.1"/>
    <property type="molecule type" value="Genomic_DNA"/>
</dbReference>
<evidence type="ECO:0000313" key="3">
    <source>
        <dbReference type="Proteomes" id="UP000530234"/>
    </source>
</evidence>
<evidence type="ECO:0000256" key="1">
    <source>
        <dbReference type="SAM" id="MobiDB-lite"/>
    </source>
</evidence>
<comment type="caution">
    <text evidence="2">The sequence shown here is derived from an EMBL/GenBank/DDBJ whole genome shotgun (WGS) entry which is preliminary data.</text>
</comment>
<protein>
    <submittedName>
        <fullName evidence="2">Uncharacterized protein</fullName>
    </submittedName>
</protein>
<dbReference type="Proteomes" id="UP000530234">
    <property type="component" value="Unassembled WGS sequence"/>
</dbReference>
<feature type="region of interest" description="Disordered" evidence="1">
    <location>
        <begin position="19"/>
        <end position="38"/>
    </location>
</feature>
<gene>
    <name evidence="2" type="ORF">FOE67_25825</name>
</gene>
<name>A0A7W3T8B0_9ACTN</name>
<sequence>MRQGPDGLLTTIAGYVDASRRKSSAARPQQQSGDDRPNRLARIDYEHDAAGPHAMEPRVIFEGEAAPTRRRWPALGGYRPQPGDRVLMVPVGGRGYVVVGAVQGAAAAGWRGYVPVWETTSTQPSIGNGALVGRWVRHGTTVHFVAQLTAGSTTAYGTGSWRLSLPATKAEDGVTTPSPARALVAGGNYSGAGEIASGDGFVRFINLAGSTANVTNTVPAAWASGSILRVCGTYETSEGN</sequence>
<dbReference type="RefSeq" id="WP_182667335.1">
    <property type="nucleotide sequence ID" value="NZ_VKHS01001200.1"/>
</dbReference>